<protein>
    <submittedName>
        <fullName evidence="9">ABC transporter permease</fullName>
    </submittedName>
</protein>
<dbReference type="PROSITE" id="PS50928">
    <property type="entry name" value="ABC_TM1"/>
    <property type="match status" value="1"/>
</dbReference>
<dbReference type="Proteomes" id="UP000216797">
    <property type="component" value="Unassembled WGS sequence"/>
</dbReference>
<name>A0A267HQU5_9ENTE</name>
<evidence type="ECO:0000256" key="3">
    <source>
        <dbReference type="ARBA" id="ARBA00022475"/>
    </source>
</evidence>
<proteinExistence type="inferred from homology"/>
<dbReference type="GO" id="GO:0055085">
    <property type="term" value="P:transmembrane transport"/>
    <property type="evidence" value="ECO:0007669"/>
    <property type="project" value="InterPro"/>
</dbReference>
<comment type="caution">
    <text evidence="9">The sequence shown here is derived from an EMBL/GenBank/DDBJ whole genome shotgun (WGS) entry which is preliminary data.</text>
</comment>
<feature type="transmembrane region" description="Helical" evidence="7">
    <location>
        <begin position="57"/>
        <end position="82"/>
    </location>
</feature>
<evidence type="ECO:0000256" key="4">
    <source>
        <dbReference type="ARBA" id="ARBA00022692"/>
    </source>
</evidence>
<comment type="subcellular location">
    <subcellularLocation>
        <location evidence="1 7">Cell membrane</location>
        <topology evidence="1 7">Multi-pass membrane protein</topology>
    </subcellularLocation>
</comment>
<comment type="similarity">
    <text evidence="7">Belongs to the binding-protein-dependent transport system permease family.</text>
</comment>
<dbReference type="CDD" id="cd06261">
    <property type="entry name" value="TM_PBP2"/>
    <property type="match status" value="1"/>
</dbReference>
<evidence type="ECO:0000256" key="2">
    <source>
        <dbReference type="ARBA" id="ARBA00022448"/>
    </source>
</evidence>
<keyword evidence="6 7" id="KW-0472">Membrane</keyword>
<dbReference type="InterPro" id="IPR000515">
    <property type="entry name" value="MetI-like"/>
</dbReference>
<feature type="transmembrane region" description="Helical" evidence="7">
    <location>
        <begin position="217"/>
        <end position="238"/>
    </location>
</feature>
<reference evidence="9 10" key="1">
    <citation type="submission" date="2015-08" db="EMBL/GenBank/DDBJ databases">
        <title>Enterococcus genome sequence.</title>
        <authorList>
            <person name="Acedo J.Z."/>
            <person name="Vederas J.C."/>
        </authorList>
    </citation>
    <scope>NUCLEOTIDE SEQUENCE [LARGE SCALE GENOMIC DNA]</scope>
    <source>
        <strain evidence="9 10">49</strain>
    </source>
</reference>
<keyword evidence="2 7" id="KW-0813">Transport</keyword>
<dbReference type="InterPro" id="IPR035906">
    <property type="entry name" value="MetI-like_sf"/>
</dbReference>
<feature type="domain" description="ABC transmembrane type-1" evidence="8">
    <location>
        <begin position="55"/>
        <end position="239"/>
    </location>
</feature>
<feature type="transmembrane region" description="Helical" evidence="7">
    <location>
        <begin position="161"/>
        <end position="191"/>
    </location>
</feature>
<evidence type="ECO:0000313" key="10">
    <source>
        <dbReference type="Proteomes" id="UP000216797"/>
    </source>
</evidence>
<evidence type="ECO:0000256" key="7">
    <source>
        <dbReference type="RuleBase" id="RU363032"/>
    </source>
</evidence>
<sequence>MKNIRQHLVQLLLGGAMYLLLWQLLAIITANHAIPTPLSTLPIFWSLKKTLLLHSGASFLRVLTALALALLIGIPLGILLGLSQKTNKILAPFIYFLYPLPKVAFLPIFMLFWGLGNFSKVLLLFAIILLQVIVSIRDGVHQIPTNFQKTMTNFQANFFQRVYYLILPALVPSLLTSLRVSIGIALASLFFAENYATEYGLGYLILSAWTKMDYQEMFAGIFCIALLGGILFLLLDLLEEHFHY</sequence>
<evidence type="ECO:0000256" key="6">
    <source>
        <dbReference type="ARBA" id="ARBA00023136"/>
    </source>
</evidence>
<evidence type="ECO:0000313" key="9">
    <source>
        <dbReference type="EMBL" id="PAB00706.1"/>
    </source>
</evidence>
<evidence type="ECO:0000259" key="8">
    <source>
        <dbReference type="PROSITE" id="PS50928"/>
    </source>
</evidence>
<feature type="transmembrane region" description="Helical" evidence="7">
    <location>
        <begin position="94"/>
        <end position="115"/>
    </location>
</feature>
<feature type="transmembrane region" description="Helical" evidence="7">
    <location>
        <begin position="121"/>
        <end position="140"/>
    </location>
</feature>
<accession>A0A267HQU5</accession>
<dbReference type="SUPFAM" id="SSF161098">
    <property type="entry name" value="MetI-like"/>
    <property type="match status" value="1"/>
</dbReference>
<organism evidence="9 10">
    <name type="scientific">Enterococcus canintestini</name>
    <dbReference type="NCBI Taxonomy" id="317010"/>
    <lineage>
        <taxon>Bacteria</taxon>
        <taxon>Bacillati</taxon>
        <taxon>Bacillota</taxon>
        <taxon>Bacilli</taxon>
        <taxon>Lactobacillales</taxon>
        <taxon>Enterococcaceae</taxon>
        <taxon>Enterococcus</taxon>
    </lineage>
</organism>
<evidence type="ECO:0000256" key="1">
    <source>
        <dbReference type="ARBA" id="ARBA00004651"/>
    </source>
</evidence>
<dbReference type="PANTHER" id="PTHR30151">
    <property type="entry name" value="ALKANE SULFONATE ABC TRANSPORTER-RELATED, MEMBRANE SUBUNIT"/>
    <property type="match status" value="1"/>
</dbReference>
<gene>
    <name evidence="9" type="ORF">AKL21_05455</name>
</gene>
<dbReference type="AlphaFoldDB" id="A0A267HQU5"/>
<keyword evidence="3" id="KW-1003">Cell membrane</keyword>
<dbReference type="Gene3D" id="1.10.3720.10">
    <property type="entry name" value="MetI-like"/>
    <property type="match status" value="1"/>
</dbReference>
<dbReference type="PANTHER" id="PTHR30151:SF0">
    <property type="entry name" value="ABC TRANSPORTER PERMEASE PROTEIN MJ0413-RELATED"/>
    <property type="match status" value="1"/>
</dbReference>
<dbReference type="Pfam" id="PF00528">
    <property type="entry name" value="BPD_transp_1"/>
    <property type="match status" value="1"/>
</dbReference>
<keyword evidence="4 7" id="KW-0812">Transmembrane</keyword>
<dbReference type="GO" id="GO:0005886">
    <property type="term" value="C:plasma membrane"/>
    <property type="evidence" value="ECO:0007669"/>
    <property type="project" value="UniProtKB-SubCell"/>
</dbReference>
<evidence type="ECO:0000256" key="5">
    <source>
        <dbReference type="ARBA" id="ARBA00022989"/>
    </source>
</evidence>
<dbReference type="EMBL" id="LHUG01000005">
    <property type="protein sequence ID" value="PAB00706.1"/>
    <property type="molecule type" value="Genomic_DNA"/>
</dbReference>
<keyword evidence="5 7" id="KW-1133">Transmembrane helix</keyword>
<dbReference type="RefSeq" id="WP_095006354.1">
    <property type="nucleotide sequence ID" value="NZ_LHUG01000005.1"/>
</dbReference>
<keyword evidence="10" id="KW-1185">Reference proteome</keyword>